<name>A0A285CR56_9BACI</name>
<keyword evidence="1" id="KW-0378">Hydrolase</keyword>
<dbReference type="Pfam" id="PF00561">
    <property type="entry name" value="Abhydrolase_1"/>
    <property type="match status" value="1"/>
</dbReference>
<keyword evidence="4" id="KW-1185">Reference proteome</keyword>
<gene>
    <name evidence="3" type="ORF">SAMN05877753_103442</name>
</gene>
<dbReference type="PRINTS" id="PR00412">
    <property type="entry name" value="EPOXHYDRLASE"/>
</dbReference>
<accession>A0A285CR56</accession>
<dbReference type="RefSeq" id="WP_245855733.1">
    <property type="nucleotide sequence ID" value="NZ_JBEPMQ010000002.1"/>
</dbReference>
<dbReference type="PANTHER" id="PTHR43798">
    <property type="entry name" value="MONOACYLGLYCEROL LIPASE"/>
    <property type="match status" value="1"/>
</dbReference>
<dbReference type="SUPFAM" id="SSF53474">
    <property type="entry name" value="alpha/beta-Hydrolases"/>
    <property type="match status" value="1"/>
</dbReference>
<dbReference type="InterPro" id="IPR029058">
    <property type="entry name" value="AB_hydrolase_fold"/>
</dbReference>
<dbReference type="AlphaFoldDB" id="A0A285CR56"/>
<protein>
    <submittedName>
        <fullName evidence="3">Pimeloyl-ACP methyl ester carboxylesterase</fullName>
    </submittedName>
</protein>
<organism evidence="3 4">
    <name type="scientific">Bacillus oleivorans</name>
    <dbReference type="NCBI Taxonomy" id="1448271"/>
    <lineage>
        <taxon>Bacteria</taxon>
        <taxon>Bacillati</taxon>
        <taxon>Bacillota</taxon>
        <taxon>Bacilli</taxon>
        <taxon>Bacillales</taxon>
        <taxon>Bacillaceae</taxon>
        <taxon>Bacillus</taxon>
    </lineage>
</organism>
<dbReference type="Proteomes" id="UP000219546">
    <property type="component" value="Unassembled WGS sequence"/>
</dbReference>
<evidence type="ECO:0000259" key="2">
    <source>
        <dbReference type="Pfam" id="PF00561"/>
    </source>
</evidence>
<dbReference type="PRINTS" id="PR00111">
    <property type="entry name" value="ABHYDROLASE"/>
</dbReference>
<dbReference type="InterPro" id="IPR050266">
    <property type="entry name" value="AB_hydrolase_sf"/>
</dbReference>
<dbReference type="GO" id="GO:0016020">
    <property type="term" value="C:membrane"/>
    <property type="evidence" value="ECO:0007669"/>
    <property type="project" value="TreeGrafter"/>
</dbReference>
<proteinExistence type="predicted"/>
<dbReference type="GO" id="GO:0016787">
    <property type="term" value="F:hydrolase activity"/>
    <property type="evidence" value="ECO:0007669"/>
    <property type="project" value="UniProtKB-KW"/>
</dbReference>
<dbReference type="PANTHER" id="PTHR43798:SF31">
    <property type="entry name" value="AB HYDROLASE SUPERFAMILY PROTEIN YCLE"/>
    <property type="match status" value="1"/>
</dbReference>
<sequence length="300" mass="33937">MKTVINYSVLPNGERIAYQEREGGDIPFVLIHGNMTSSVHWDIVIERLDPKFKVYAVDMRGFGHSSYHQRIESIRDFSEDIKAWADEIGLRNFICMGWSTGGAVGMQLAADHPGYISQLLLLASASTRGYAFYAALEDGLPDVNKRFTSLEEIKQDIVRTIPIQNAYDEKNKGFLEAVWNAAIYRKKQPERDRYDRYLEDMLTQRNLAEVYHALNTFNISPEYNGLTEGTNQVKDIMIPVAVLYGEEDMVVLRQMTEEILEDFGGRAEAFALKGCGHSPLIDDPDQLLSAIEGFLQKVGV</sequence>
<reference evidence="3 4" key="1">
    <citation type="submission" date="2017-08" db="EMBL/GenBank/DDBJ databases">
        <authorList>
            <person name="de Groot N.N."/>
        </authorList>
    </citation>
    <scope>NUCLEOTIDE SEQUENCE [LARGE SCALE GENOMIC DNA]</scope>
    <source>
        <strain evidence="3 4">JC228</strain>
    </source>
</reference>
<evidence type="ECO:0000256" key="1">
    <source>
        <dbReference type="ARBA" id="ARBA00022801"/>
    </source>
</evidence>
<dbReference type="Gene3D" id="3.40.50.1820">
    <property type="entry name" value="alpha/beta hydrolase"/>
    <property type="match status" value="1"/>
</dbReference>
<dbReference type="EMBL" id="OAOP01000003">
    <property type="protein sequence ID" value="SNX70059.1"/>
    <property type="molecule type" value="Genomic_DNA"/>
</dbReference>
<evidence type="ECO:0000313" key="4">
    <source>
        <dbReference type="Proteomes" id="UP000219546"/>
    </source>
</evidence>
<dbReference type="InterPro" id="IPR000073">
    <property type="entry name" value="AB_hydrolase_1"/>
</dbReference>
<evidence type="ECO:0000313" key="3">
    <source>
        <dbReference type="EMBL" id="SNX70059.1"/>
    </source>
</evidence>
<dbReference type="InterPro" id="IPR000639">
    <property type="entry name" value="Epox_hydrolase-like"/>
</dbReference>
<feature type="domain" description="AB hydrolase-1" evidence="2">
    <location>
        <begin position="27"/>
        <end position="284"/>
    </location>
</feature>